<dbReference type="SUPFAM" id="SSF56176">
    <property type="entry name" value="FAD-binding/transporter-associated domain-like"/>
    <property type="match status" value="1"/>
</dbReference>
<dbReference type="PaxDb" id="121845-A0A3Q0JD50"/>
<dbReference type="SUPFAM" id="SSF53098">
    <property type="entry name" value="Ribonuclease H-like"/>
    <property type="match status" value="1"/>
</dbReference>
<keyword evidence="2" id="KW-1185">Reference proteome</keyword>
<reference evidence="3" key="1">
    <citation type="submission" date="2025-08" db="UniProtKB">
        <authorList>
            <consortium name="RefSeq"/>
        </authorList>
    </citation>
    <scope>IDENTIFICATION</scope>
</reference>
<accession>A0A3Q0JD50</accession>
<name>A0A3Q0JD50_DIACI</name>
<dbReference type="Proteomes" id="UP000079169">
    <property type="component" value="Unplaced"/>
</dbReference>
<dbReference type="GeneID" id="103518884"/>
<dbReference type="Gene3D" id="3.30.465.10">
    <property type="match status" value="1"/>
</dbReference>
<dbReference type="Gene3D" id="3.30.420.10">
    <property type="entry name" value="Ribonuclease H-like superfamily/Ribonuclease H"/>
    <property type="match status" value="1"/>
</dbReference>
<dbReference type="InterPro" id="IPR040165">
    <property type="entry name" value="Diminuto-like"/>
</dbReference>
<dbReference type="KEGG" id="dci:103518884"/>
<dbReference type="STRING" id="121845.A0A3Q0JD50"/>
<organism evidence="2 3">
    <name type="scientific">Diaphorina citri</name>
    <name type="common">Asian citrus psyllid</name>
    <dbReference type="NCBI Taxonomy" id="121845"/>
    <lineage>
        <taxon>Eukaryota</taxon>
        <taxon>Metazoa</taxon>
        <taxon>Ecdysozoa</taxon>
        <taxon>Arthropoda</taxon>
        <taxon>Hexapoda</taxon>
        <taxon>Insecta</taxon>
        <taxon>Pterygota</taxon>
        <taxon>Neoptera</taxon>
        <taxon>Paraneoptera</taxon>
        <taxon>Hemiptera</taxon>
        <taxon>Sternorrhyncha</taxon>
        <taxon>Psylloidea</taxon>
        <taxon>Psyllidae</taxon>
        <taxon>Diaphorininae</taxon>
        <taxon>Diaphorina</taxon>
    </lineage>
</organism>
<sequence length="467" mass="53827">MDDYKLEVRCVIKQQKEEPQWLLHQPKVTMLISGKKDEELPSEINNKYLEFKNENKNKILCYTDGSKNDNFTGGAYILNETIEQFQLNQIASIYTAELMAIDLCLNAILTAVTTTPWELTSGTLVFKSSCGEKWNSLRSFIHFPGGIVLGQGLESSSHKYGVFQNTCVSYELVLSDASLVECSEEEDRDLFHAIPWSYGTLGFLTAVEIKIIPVKKYVQLQYVALKSLPDLEHHLKKEAHQTLFEVKYPDTSPSEVNQLCSKLSIRILHHLHVPILDYYHRFSTSLFWEIQDIVPFGNHPLFRYLLGWLMPPKVALLKLTQTQTIKNLYDKHHVVQDYLVPIEELRSCVHYFHDNIQIYPLWICPFLLKDLPGLVHPAKAQDGMYLDLGLYGEPKAKDYHSKNTITALESYLGKIRGFQMLGAGVYQSYSEFRQNYDHSLYDRVRARLGCEKGFPVIYDKVNRVARD</sequence>
<dbReference type="RefSeq" id="XP_026686359.1">
    <property type="nucleotide sequence ID" value="XM_026830558.1"/>
</dbReference>
<dbReference type="PANTHER" id="PTHR10801:SF0">
    <property type="entry name" value="DELTA(24)-STEROL REDUCTASE"/>
    <property type="match status" value="1"/>
</dbReference>
<dbReference type="GO" id="GO:0050660">
    <property type="term" value="F:flavin adenine dinucleotide binding"/>
    <property type="evidence" value="ECO:0007669"/>
    <property type="project" value="InterPro"/>
</dbReference>
<dbReference type="InterPro" id="IPR036397">
    <property type="entry name" value="RNaseH_sf"/>
</dbReference>
<gene>
    <name evidence="3" type="primary">LOC103518884</name>
</gene>
<dbReference type="InterPro" id="IPR016169">
    <property type="entry name" value="FAD-bd_PCMH_sub2"/>
</dbReference>
<dbReference type="GO" id="GO:0005737">
    <property type="term" value="C:cytoplasm"/>
    <property type="evidence" value="ECO:0007669"/>
    <property type="project" value="TreeGrafter"/>
</dbReference>
<evidence type="ECO:0000256" key="1">
    <source>
        <dbReference type="ARBA" id="ARBA00023002"/>
    </source>
</evidence>
<proteinExistence type="predicted"/>
<dbReference type="GO" id="GO:0016020">
    <property type="term" value="C:membrane"/>
    <property type="evidence" value="ECO:0007669"/>
    <property type="project" value="TreeGrafter"/>
</dbReference>
<dbReference type="InterPro" id="IPR036318">
    <property type="entry name" value="FAD-bd_PCMH-like_sf"/>
</dbReference>
<dbReference type="AlphaFoldDB" id="A0A3Q0JD50"/>
<dbReference type="GO" id="GO:0003676">
    <property type="term" value="F:nucleic acid binding"/>
    <property type="evidence" value="ECO:0007669"/>
    <property type="project" value="InterPro"/>
</dbReference>
<dbReference type="GO" id="GO:0008202">
    <property type="term" value="P:steroid metabolic process"/>
    <property type="evidence" value="ECO:0007669"/>
    <property type="project" value="TreeGrafter"/>
</dbReference>
<dbReference type="GO" id="GO:0000246">
    <property type="term" value="F:Delta24(24-1) sterol reductase activity"/>
    <property type="evidence" value="ECO:0007669"/>
    <property type="project" value="TreeGrafter"/>
</dbReference>
<evidence type="ECO:0000313" key="2">
    <source>
        <dbReference type="Proteomes" id="UP000079169"/>
    </source>
</evidence>
<dbReference type="PANTHER" id="PTHR10801">
    <property type="entry name" value="24-DEHYDROCHOLESTEROL REDUCTASE"/>
    <property type="match status" value="1"/>
</dbReference>
<keyword evidence="1" id="KW-0560">Oxidoreductase</keyword>
<protein>
    <submittedName>
        <fullName evidence="3">Delta(24)-sterol reductase-like</fullName>
    </submittedName>
</protein>
<evidence type="ECO:0000313" key="3">
    <source>
        <dbReference type="RefSeq" id="XP_026686359.1"/>
    </source>
</evidence>
<dbReference type="InterPro" id="IPR012337">
    <property type="entry name" value="RNaseH-like_sf"/>
</dbReference>